<reference evidence="1 2" key="1">
    <citation type="journal article" date="2024" name="Ann. Entomol. Soc. Am.">
        <title>Genomic analyses of the southern and eastern yellowjacket wasps (Hymenoptera: Vespidae) reveal evolutionary signatures of social life.</title>
        <authorList>
            <person name="Catto M.A."/>
            <person name="Caine P.B."/>
            <person name="Orr S.E."/>
            <person name="Hunt B.G."/>
            <person name="Goodisman M.A.D."/>
        </authorList>
    </citation>
    <scope>NUCLEOTIDE SEQUENCE [LARGE SCALE GENOMIC DNA]</scope>
    <source>
        <strain evidence="1">232</strain>
        <tissue evidence="1">Head and thorax</tissue>
    </source>
</reference>
<evidence type="ECO:0000313" key="2">
    <source>
        <dbReference type="Proteomes" id="UP001607303"/>
    </source>
</evidence>
<protein>
    <submittedName>
        <fullName evidence="1">Uncharacterized protein</fullName>
    </submittedName>
</protein>
<evidence type="ECO:0000313" key="1">
    <source>
        <dbReference type="EMBL" id="KAL2727990.1"/>
    </source>
</evidence>
<name>A0ABD2B5J1_VESMC</name>
<proteinExistence type="predicted"/>
<dbReference type="Proteomes" id="UP001607303">
    <property type="component" value="Unassembled WGS sequence"/>
</dbReference>
<keyword evidence="2" id="KW-1185">Reference proteome</keyword>
<accession>A0ABD2B5J1</accession>
<sequence length="108" mass="12546">MSTNNAKIQKLTLAANVASSYEIDKTYAFGTCKIKLPDVNTKLLKYRLYESVVTKVANNSNAKKCLKIYDLNHFHNCRLNKKLISNQRLDIFFRFKLRTHLSNETMID</sequence>
<organism evidence="1 2">
    <name type="scientific">Vespula maculifrons</name>
    <name type="common">Eastern yellow jacket</name>
    <name type="synonym">Wasp</name>
    <dbReference type="NCBI Taxonomy" id="7453"/>
    <lineage>
        <taxon>Eukaryota</taxon>
        <taxon>Metazoa</taxon>
        <taxon>Ecdysozoa</taxon>
        <taxon>Arthropoda</taxon>
        <taxon>Hexapoda</taxon>
        <taxon>Insecta</taxon>
        <taxon>Pterygota</taxon>
        <taxon>Neoptera</taxon>
        <taxon>Endopterygota</taxon>
        <taxon>Hymenoptera</taxon>
        <taxon>Apocrita</taxon>
        <taxon>Aculeata</taxon>
        <taxon>Vespoidea</taxon>
        <taxon>Vespidae</taxon>
        <taxon>Vespinae</taxon>
        <taxon>Vespula</taxon>
    </lineage>
</organism>
<dbReference type="AlphaFoldDB" id="A0ABD2B5J1"/>
<dbReference type="EMBL" id="JAYRBN010000100">
    <property type="protein sequence ID" value="KAL2727990.1"/>
    <property type="molecule type" value="Genomic_DNA"/>
</dbReference>
<comment type="caution">
    <text evidence="1">The sequence shown here is derived from an EMBL/GenBank/DDBJ whole genome shotgun (WGS) entry which is preliminary data.</text>
</comment>
<gene>
    <name evidence="1" type="ORF">V1477_017266</name>
</gene>